<comment type="caution">
    <text evidence="2">The sequence shown here is derived from an EMBL/GenBank/DDBJ whole genome shotgun (WGS) entry which is preliminary data.</text>
</comment>
<gene>
    <name evidence="2" type="ORF">SKAU_G00186240</name>
</gene>
<accession>A0A9Q1FCJ7</accession>
<protein>
    <submittedName>
        <fullName evidence="2">Uncharacterized protein</fullName>
    </submittedName>
</protein>
<feature type="compositionally biased region" description="Polar residues" evidence="1">
    <location>
        <begin position="54"/>
        <end position="65"/>
    </location>
</feature>
<reference evidence="2" key="1">
    <citation type="journal article" date="2023" name="Science">
        <title>Genome structures resolve the early diversification of teleost fishes.</title>
        <authorList>
            <person name="Parey E."/>
            <person name="Louis A."/>
            <person name="Montfort J."/>
            <person name="Bouchez O."/>
            <person name="Roques C."/>
            <person name="Iampietro C."/>
            <person name="Lluch J."/>
            <person name="Castinel A."/>
            <person name="Donnadieu C."/>
            <person name="Desvignes T."/>
            <person name="Floi Bucao C."/>
            <person name="Jouanno E."/>
            <person name="Wen M."/>
            <person name="Mejri S."/>
            <person name="Dirks R."/>
            <person name="Jansen H."/>
            <person name="Henkel C."/>
            <person name="Chen W.J."/>
            <person name="Zahm M."/>
            <person name="Cabau C."/>
            <person name="Klopp C."/>
            <person name="Thompson A.W."/>
            <person name="Robinson-Rechavi M."/>
            <person name="Braasch I."/>
            <person name="Lecointre G."/>
            <person name="Bobe J."/>
            <person name="Postlethwait J.H."/>
            <person name="Berthelot C."/>
            <person name="Roest Crollius H."/>
            <person name="Guiguen Y."/>
        </authorList>
    </citation>
    <scope>NUCLEOTIDE SEQUENCE</scope>
    <source>
        <strain evidence="2">WJC10195</strain>
    </source>
</reference>
<keyword evidence="3" id="KW-1185">Reference proteome</keyword>
<name>A0A9Q1FCJ7_SYNKA</name>
<proteinExistence type="predicted"/>
<sequence>MHSLFSCNDRRWSFATLLQCHSRKPSCSAPAALSTRPRPISANPRRGCERASGKNASRKSTVTIDSKSETRTTGRQQRRLTRPDAVFTVKSIAFERLEATRTSP</sequence>
<feature type="region of interest" description="Disordered" evidence="1">
    <location>
        <begin position="25"/>
        <end position="82"/>
    </location>
</feature>
<evidence type="ECO:0000313" key="2">
    <source>
        <dbReference type="EMBL" id="KAJ8355830.1"/>
    </source>
</evidence>
<organism evidence="2 3">
    <name type="scientific">Synaphobranchus kaupii</name>
    <name type="common">Kaup's arrowtooth eel</name>
    <dbReference type="NCBI Taxonomy" id="118154"/>
    <lineage>
        <taxon>Eukaryota</taxon>
        <taxon>Metazoa</taxon>
        <taxon>Chordata</taxon>
        <taxon>Craniata</taxon>
        <taxon>Vertebrata</taxon>
        <taxon>Euteleostomi</taxon>
        <taxon>Actinopterygii</taxon>
        <taxon>Neopterygii</taxon>
        <taxon>Teleostei</taxon>
        <taxon>Anguilliformes</taxon>
        <taxon>Synaphobranchidae</taxon>
        <taxon>Synaphobranchus</taxon>
    </lineage>
</organism>
<evidence type="ECO:0000313" key="3">
    <source>
        <dbReference type="Proteomes" id="UP001152622"/>
    </source>
</evidence>
<dbReference type="Proteomes" id="UP001152622">
    <property type="component" value="Chromosome 6"/>
</dbReference>
<dbReference type="AlphaFoldDB" id="A0A9Q1FCJ7"/>
<evidence type="ECO:0000256" key="1">
    <source>
        <dbReference type="SAM" id="MobiDB-lite"/>
    </source>
</evidence>
<dbReference type="EMBL" id="JAINUF010000006">
    <property type="protein sequence ID" value="KAJ8355830.1"/>
    <property type="molecule type" value="Genomic_DNA"/>
</dbReference>